<reference evidence="2 3" key="1">
    <citation type="submission" date="2018-06" db="EMBL/GenBank/DDBJ databases">
        <title>Streptacidiphilus pinicola sp. nov., isolated from pine grove soil.</title>
        <authorList>
            <person name="Roh S.G."/>
            <person name="Park S."/>
            <person name="Kim M.-K."/>
            <person name="Yun B.-R."/>
            <person name="Park J."/>
            <person name="Kim M.J."/>
            <person name="Kim Y.S."/>
            <person name="Kim S.B."/>
        </authorList>
    </citation>
    <scope>NUCLEOTIDE SEQUENCE [LARGE SCALE GENOMIC DNA]</scope>
    <source>
        <strain evidence="2 3">MMS16-CNU450</strain>
    </source>
</reference>
<dbReference type="PROSITE" id="PS51737">
    <property type="entry name" value="RECOMBINASE_DNA_BIND"/>
    <property type="match status" value="1"/>
</dbReference>
<accession>A0A2X0IW71</accession>
<dbReference type="InterPro" id="IPR006119">
    <property type="entry name" value="Resolv_N"/>
</dbReference>
<dbReference type="Gene3D" id="3.40.50.1390">
    <property type="entry name" value="Resolvase, N-terminal catalytic domain"/>
    <property type="match status" value="1"/>
</dbReference>
<dbReference type="InterPro" id="IPR038109">
    <property type="entry name" value="DNA_bind_recomb_sf"/>
</dbReference>
<organism evidence="2 3">
    <name type="scientific">Streptacidiphilus pinicola</name>
    <dbReference type="NCBI Taxonomy" id="2219663"/>
    <lineage>
        <taxon>Bacteria</taxon>
        <taxon>Bacillati</taxon>
        <taxon>Actinomycetota</taxon>
        <taxon>Actinomycetes</taxon>
        <taxon>Kitasatosporales</taxon>
        <taxon>Streptomycetaceae</taxon>
        <taxon>Streptacidiphilus</taxon>
    </lineage>
</organism>
<feature type="domain" description="Recombinase" evidence="1">
    <location>
        <begin position="175"/>
        <end position="285"/>
    </location>
</feature>
<dbReference type="InterPro" id="IPR050639">
    <property type="entry name" value="SSR_resolvase"/>
</dbReference>
<comment type="caution">
    <text evidence="2">The sequence shown here is derived from an EMBL/GenBank/DDBJ whole genome shotgun (WGS) entry which is preliminary data.</text>
</comment>
<dbReference type="SMART" id="SM00857">
    <property type="entry name" value="Resolvase"/>
    <property type="match status" value="1"/>
</dbReference>
<evidence type="ECO:0000313" key="3">
    <source>
        <dbReference type="Proteomes" id="UP000248889"/>
    </source>
</evidence>
<dbReference type="AlphaFoldDB" id="A0A2X0IW71"/>
<evidence type="ECO:0000313" key="2">
    <source>
        <dbReference type="EMBL" id="RAG81926.1"/>
    </source>
</evidence>
<dbReference type="InterPro" id="IPR011109">
    <property type="entry name" value="DNA_bind_recombinase_dom"/>
</dbReference>
<dbReference type="InterPro" id="IPR025827">
    <property type="entry name" value="Zn_ribbon_recom_dom"/>
</dbReference>
<dbReference type="Proteomes" id="UP000248889">
    <property type="component" value="Unassembled WGS sequence"/>
</dbReference>
<dbReference type="RefSeq" id="WP_111506422.1">
    <property type="nucleotide sequence ID" value="NZ_QKYN01000132.1"/>
</dbReference>
<gene>
    <name evidence="2" type="ORF">DN069_30350</name>
</gene>
<dbReference type="Pfam" id="PF07508">
    <property type="entry name" value="Recombinase"/>
    <property type="match status" value="1"/>
</dbReference>
<proteinExistence type="predicted"/>
<protein>
    <recommendedName>
        <fullName evidence="1">Recombinase domain-containing protein</fullName>
    </recommendedName>
</protein>
<dbReference type="Pfam" id="PF00239">
    <property type="entry name" value="Resolvase"/>
    <property type="match status" value="1"/>
</dbReference>
<dbReference type="Pfam" id="PF13408">
    <property type="entry name" value="Zn_ribbon_recom"/>
    <property type="match status" value="1"/>
</dbReference>
<dbReference type="PANTHER" id="PTHR30461:SF23">
    <property type="entry name" value="DNA RECOMBINASE-RELATED"/>
    <property type="match status" value="1"/>
</dbReference>
<dbReference type="PANTHER" id="PTHR30461">
    <property type="entry name" value="DNA-INVERTASE FROM LAMBDOID PROPHAGE"/>
    <property type="match status" value="1"/>
</dbReference>
<dbReference type="EMBL" id="QKYN01000132">
    <property type="protein sequence ID" value="RAG81926.1"/>
    <property type="molecule type" value="Genomic_DNA"/>
</dbReference>
<keyword evidence="3" id="KW-1185">Reference proteome</keyword>
<dbReference type="GO" id="GO:0000150">
    <property type="term" value="F:DNA strand exchange activity"/>
    <property type="evidence" value="ECO:0007669"/>
    <property type="project" value="InterPro"/>
</dbReference>
<name>A0A2X0IW71_9ACTN</name>
<dbReference type="Gene3D" id="3.90.1750.20">
    <property type="entry name" value="Putative Large Serine Recombinase, Chain B, Domain 2"/>
    <property type="match status" value="1"/>
</dbReference>
<evidence type="ECO:0000259" key="1">
    <source>
        <dbReference type="PROSITE" id="PS51737"/>
    </source>
</evidence>
<dbReference type="GO" id="GO:0003677">
    <property type="term" value="F:DNA binding"/>
    <property type="evidence" value="ECO:0007669"/>
    <property type="project" value="InterPro"/>
</dbReference>
<sequence>MVRDGAADGGREGAVYCRVAHRRSSRQVGVDQREAECRALAARAGIRVAPRRVLLDPQATSWSAGAARPGWEALLAELASGQVTHAVVYGVHELERVQPQDLAALLTLVEQHGLTLLDPAAPEDGAEFDHADRRRALLDRARLADRGRRRLADSVRAAQAEGAASGRPHGGGRRAFGYTLGDYDLVPEEADVVARVYAWFLTGRTLSWIARELTTERVPTAGGGRWTSTKVGRIIDAPRYAGLRVNGGELVRGPDGTPVRGAWKPCVPLADWEEARELRLRSRHQARAGRLTDRHYPLTGLVRCARCGHRMVGSTVDEYPTYACTGRRAADREPCFRYISATRLEELVDQQIPYLLDALGPHASPEAAPAALLDGRTAAARRHDQARLAELVAELDAGDPAADRERAEVTARIRAENRAVVLRAPDAVEGLLATGLPPAEWRQLPPEQQADVRRYLIGHIEVGPVTGPRSVFDPDRVVIVPHAA</sequence>
<dbReference type="InterPro" id="IPR036162">
    <property type="entry name" value="Resolvase-like_N_sf"/>
</dbReference>